<reference evidence="3" key="1">
    <citation type="journal article" date="2019" name="Int. J. Syst. Evol. Microbiol.">
        <title>The Global Catalogue of Microorganisms (GCM) 10K type strain sequencing project: providing services to taxonomists for standard genome sequencing and annotation.</title>
        <authorList>
            <consortium name="The Broad Institute Genomics Platform"/>
            <consortium name="The Broad Institute Genome Sequencing Center for Infectious Disease"/>
            <person name="Wu L."/>
            <person name="Ma J."/>
        </authorList>
    </citation>
    <scope>NUCLEOTIDE SEQUENCE [LARGE SCALE GENOMIC DNA]</scope>
    <source>
        <strain evidence="3">CGMCC 4.7283</strain>
    </source>
</reference>
<comment type="caution">
    <text evidence="2">The sequence shown here is derived from an EMBL/GenBank/DDBJ whole genome shotgun (WGS) entry which is preliminary data.</text>
</comment>
<dbReference type="Proteomes" id="UP001595973">
    <property type="component" value="Unassembled WGS sequence"/>
</dbReference>
<dbReference type="RefSeq" id="WP_380722826.1">
    <property type="nucleotide sequence ID" value="NZ_JBHSGI010000034.1"/>
</dbReference>
<proteinExistence type="predicted"/>
<evidence type="ECO:0000313" key="2">
    <source>
        <dbReference type="EMBL" id="MFC4671863.1"/>
    </source>
</evidence>
<organism evidence="2 3">
    <name type="scientific">Seohaeicola nanhaiensis</name>
    <dbReference type="NCBI Taxonomy" id="1387282"/>
    <lineage>
        <taxon>Bacteria</taxon>
        <taxon>Pseudomonadati</taxon>
        <taxon>Pseudomonadota</taxon>
        <taxon>Alphaproteobacteria</taxon>
        <taxon>Rhodobacterales</taxon>
        <taxon>Roseobacteraceae</taxon>
        <taxon>Seohaeicola</taxon>
    </lineage>
</organism>
<feature type="signal peptide" evidence="1">
    <location>
        <begin position="1"/>
        <end position="18"/>
    </location>
</feature>
<gene>
    <name evidence="2" type="ORF">ACFO5X_25160</name>
</gene>
<name>A0ABV9KPE6_9RHOB</name>
<feature type="chain" id="PRO_5046792064" evidence="1">
    <location>
        <begin position="19"/>
        <end position="184"/>
    </location>
</feature>
<keyword evidence="3" id="KW-1185">Reference proteome</keyword>
<keyword evidence="1" id="KW-0732">Signal</keyword>
<protein>
    <submittedName>
        <fullName evidence="2">VPLPA-CTERM sorting domain-containing protein</fullName>
    </submittedName>
</protein>
<sequence length="184" mass="20582">MKFFAPLFALLFTTSAQAAPVSVEFMARLNKVVLFNYTAEPVTPGLMKTFYQDAVFSPNFDIMAMTDWQWRHVSISYDSDNFTSFTCFIGELDCSMIPSYPPYVSPEGFSGYTYGGYFLIEYHTGYLKYLKDGPVSGSVNGEHFHARSADFFFETAPMPVPLPSSASLLLAGAGIMSLLRKRRS</sequence>
<accession>A0ABV9KPE6</accession>
<dbReference type="EMBL" id="JBHSGI010000034">
    <property type="protein sequence ID" value="MFC4671863.1"/>
    <property type="molecule type" value="Genomic_DNA"/>
</dbReference>
<evidence type="ECO:0000313" key="3">
    <source>
        <dbReference type="Proteomes" id="UP001595973"/>
    </source>
</evidence>
<evidence type="ECO:0000256" key="1">
    <source>
        <dbReference type="SAM" id="SignalP"/>
    </source>
</evidence>